<keyword evidence="3" id="KW-0378">Hydrolase</keyword>
<protein>
    <submittedName>
        <fullName evidence="9">DNase I-like protein</fullName>
    </submittedName>
</protein>
<accession>A0A4Y7TE62</accession>
<sequence length="301" mass="34144">MGEVGNHTNKRPGQKKSRAALRIASLNIKGGNVITGPNSKWTNINALMRDRSINILALQETHLTEEKVAQLGQFQKRLWILCSPDPQNPSGKGGVALVINKHNTNWKEVEEDEIYPGRAILATIKWKEDTSLGILAVYAPSGNDTENAAFWKELQQRLARLRRRGKRVDVLLGDFNMVEWGMNDRTPPRNEAQTVLDAFEEMKRSNDLHDGWREVNPNGRTTTFTSALHHETGLRSYARLDRIYVRGTHTKWCDEWEIKPPGLRSDHDMVSMLLTPKGMPYVGGGRSTIPDNITDYEPMHK</sequence>
<evidence type="ECO:0000256" key="2">
    <source>
        <dbReference type="ARBA" id="ARBA00022723"/>
    </source>
</evidence>
<comment type="caution">
    <text evidence="9">The sequence shown here is derived from an EMBL/GenBank/DDBJ whole genome shotgun (WGS) entry which is preliminary data.</text>
</comment>
<dbReference type="EMBL" id="QPFP01000016">
    <property type="protein sequence ID" value="TEB32228.1"/>
    <property type="molecule type" value="Genomic_DNA"/>
</dbReference>
<feature type="active site" description="Proton donor/acceptor" evidence="5">
    <location>
        <position position="174"/>
    </location>
</feature>
<dbReference type="SUPFAM" id="SSF56219">
    <property type="entry name" value="DNase I-like"/>
    <property type="match status" value="1"/>
</dbReference>
<feature type="site" description="Important for catalytic activity" evidence="7">
    <location>
        <position position="241"/>
    </location>
</feature>
<dbReference type="Gene3D" id="3.60.10.10">
    <property type="entry name" value="Endonuclease/exonuclease/phosphatase"/>
    <property type="match status" value="1"/>
</dbReference>
<organism evidence="9 10">
    <name type="scientific">Coprinellus micaceus</name>
    <name type="common">Glistening ink-cap mushroom</name>
    <name type="synonym">Coprinus micaceus</name>
    <dbReference type="NCBI Taxonomy" id="71717"/>
    <lineage>
        <taxon>Eukaryota</taxon>
        <taxon>Fungi</taxon>
        <taxon>Dikarya</taxon>
        <taxon>Basidiomycota</taxon>
        <taxon>Agaricomycotina</taxon>
        <taxon>Agaricomycetes</taxon>
        <taxon>Agaricomycetidae</taxon>
        <taxon>Agaricales</taxon>
        <taxon>Agaricineae</taxon>
        <taxon>Psathyrellaceae</taxon>
        <taxon>Coprinellus</taxon>
    </lineage>
</organism>
<feature type="non-terminal residue" evidence="9">
    <location>
        <position position="301"/>
    </location>
</feature>
<feature type="site" description="Transition state stabilizer" evidence="7">
    <location>
        <position position="176"/>
    </location>
</feature>
<dbReference type="GO" id="GO:0008311">
    <property type="term" value="F:double-stranded DNA 3'-5' DNA exonuclease activity"/>
    <property type="evidence" value="ECO:0007669"/>
    <property type="project" value="TreeGrafter"/>
</dbReference>
<feature type="binding site" evidence="6">
    <location>
        <position position="267"/>
    </location>
    <ligand>
        <name>Mg(2+)</name>
        <dbReference type="ChEBI" id="CHEBI:18420"/>
        <label>1</label>
    </ligand>
</feature>
<dbReference type="STRING" id="71717.A0A4Y7TE62"/>
<evidence type="ECO:0000256" key="6">
    <source>
        <dbReference type="PIRSR" id="PIRSR604808-2"/>
    </source>
</evidence>
<keyword evidence="2 6" id="KW-0479">Metal-binding</keyword>
<keyword evidence="4 6" id="KW-0460">Magnesium</keyword>
<evidence type="ECO:0000256" key="4">
    <source>
        <dbReference type="ARBA" id="ARBA00022842"/>
    </source>
</evidence>
<dbReference type="InterPro" id="IPR036691">
    <property type="entry name" value="Endo/exonu/phosph_ase_sf"/>
</dbReference>
<feature type="site" description="Interaction with DNA substrate" evidence="7">
    <location>
        <position position="267"/>
    </location>
</feature>
<keyword evidence="10" id="KW-1185">Reference proteome</keyword>
<feature type="binding site" evidence="6">
    <location>
        <position position="176"/>
    </location>
    <ligand>
        <name>Mg(2+)</name>
        <dbReference type="ChEBI" id="CHEBI:18420"/>
        <label>1</label>
    </ligand>
</feature>
<dbReference type="AlphaFoldDB" id="A0A4Y7TE62"/>
<evidence type="ECO:0000259" key="8">
    <source>
        <dbReference type="Pfam" id="PF03372"/>
    </source>
</evidence>
<dbReference type="PANTHER" id="PTHR22748">
    <property type="entry name" value="AP ENDONUCLEASE"/>
    <property type="match status" value="1"/>
</dbReference>
<name>A0A4Y7TE62_COPMI</name>
<dbReference type="OrthoDB" id="416119at2759"/>
<dbReference type="Proteomes" id="UP000298030">
    <property type="component" value="Unassembled WGS sequence"/>
</dbReference>
<dbReference type="GO" id="GO:0005634">
    <property type="term" value="C:nucleus"/>
    <property type="evidence" value="ECO:0007669"/>
    <property type="project" value="TreeGrafter"/>
</dbReference>
<evidence type="ECO:0000256" key="5">
    <source>
        <dbReference type="PIRSR" id="PIRSR604808-1"/>
    </source>
</evidence>
<dbReference type="InterPro" id="IPR005135">
    <property type="entry name" value="Endo/exonuclease/phosphatase"/>
</dbReference>
<gene>
    <name evidence="9" type="ORF">FA13DRAFT_1628639</name>
</gene>
<evidence type="ECO:0000313" key="10">
    <source>
        <dbReference type="Proteomes" id="UP000298030"/>
    </source>
</evidence>
<comment type="cofactor">
    <cofactor evidence="6">
        <name>Mg(2+)</name>
        <dbReference type="ChEBI" id="CHEBI:18420"/>
    </cofactor>
    <cofactor evidence="6">
        <name>Mn(2+)</name>
        <dbReference type="ChEBI" id="CHEBI:29035"/>
    </cofactor>
    <text evidence="6">Probably binds two magnesium or manganese ions per subunit.</text>
</comment>
<feature type="active site" description="Proton acceptor" evidence="5">
    <location>
        <position position="267"/>
    </location>
</feature>
<reference evidence="9 10" key="1">
    <citation type="journal article" date="2019" name="Nat. Ecol. Evol.">
        <title>Megaphylogeny resolves global patterns of mushroom evolution.</title>
        <authorList>
            <person name="Varga T."/>
            <person name="Krizsan K."/>
            <person name="Foldi C."/>
            <person name="Dima B."/>
            <person name="Sanchez-Garcia M."/>
            <person name="Sanchez-Ramirez S."/>
            <person name="Szollosi G.J."/>
            <person name="Szarkandi J.G."/>
            <person name="Papp V."/>
            <person name="Albert L."/>
            <person name="Andreopoulos W."/>
            <person name="Angelini C."/>
            <person name="Antonin V."/>
            <person name="Barry K.W."/>
            <person name="Bougher N.L."/>
            <person name="Buchanan P."/>
            <person name="Buyck B."/>
            <person name="Bense V."/>
            <person name="Catcheside P."/>
            <person name="Chovatia M."/>
            <person name="Cooper J."/>
            <person name="Damon W."/>
            <person name="Desjardin D."/>
            <person name="Finy P."/>
            <person name="Geml J."/>
            <person name="Haridas S."/>
            <person name="Hughes K."/>
            <person name="Justo A."/>
            <person name="Karasinski D."/>
            <person name="Kautmanova I."/>
            <person name="Kiss B."/>
            <person name="Kocsube S."/>
            <person name="Kotiranta H."/>
            <person name="LaButti K.M."/>
            <person name="Lechner B.E."/>
            <person name="Liimatainen K."/>
            <person name="Lipzen A."/>
            <person name="Lukacs Z."/>
            <person name="Mihaltcheva S."/>
            <person name="Morgado L.N."/>
            <person name="Niskanen T."/>
            <person name="Noordeloos M.E."/>
            <person name="Ohm R.A."/>
            <person name="Ortiz-Santana B."/>
            <person name="Ovrebo C."/>
            <person name="Racz N."/>
            <person name="Riley R."/>
            <person name="Savchenko A."/>
            <person name="Shiryaev A."/>
            <person name="Soop K."/>
            <person name="Spirin V."/>
            <person name="Szebenyi C."/>
            <person name="Tomsovsky M."/>
            <person name="Tulloss R.E."/>
            <person name="Uehling J."/>
            <person name="Grigoriev I.V."/>
            <person name="Vagvolgyi C."/>
            <person name="Papp T."/>
            <person name="Martin F.M."/>
            <person name="Miettinen O."/>
            <person name="Hibbett D.S."/>
            <person name="Nagy L.G."/>
        </authorList>
    </citation>
    <scope>NUCLEOTIDE SEQUENCE [LARGE SCALE GENOMIC DNA]</scope>
    <source>
        <strain evidence="9 10">FP101781</strain>
    </source>
</reference>
<feature type="binding site" evidence="6">
    <location>
        <position position="60"/>
    </location>
    <ligand>
        <name>Mg(2+)</name>
        <dbReference type="ChEBI" id="CHEBI:18420"/>
        <label>1</label>
    </ligand>
</feature>
<keyword evidence="6" id="KW-0464">Manganese</keyword>
<feature type="domain" description="Endonuclease/exonuclease/phosphatase" evidence="8">
    <location>
        <begin position="25"/>
        <end position="267"/>
    </location>
</feature>
<evidence type="ECO:0000256" key="1">
    <source>
        <dbReference type="ARBA" id="ARBA00007092"/>
    </source>
</evidence>
<evidence type="ECO:0000313" key="9">
    <source>
        <dbReference type="EMBL" id="TEB32228.1"/>
    </source>
</evidence>
<evidence type="ECO:0000256" key="7">
    <source>
        <dbReference type="PIRSR" id="PIRSR604808-3"/>
    </source>
</evidence>
<feature type="binding site" evidence="6">
    <location>
        <position position="266"/>
    </location>
    <ligand>
        <name>Mg(2+)</name>
        <dbReference type="ChEBI" id="CHEBI:18420"/>
        <label>1</label>
    </ligand>
</feature>
<dbReference type="PANTHER" id="PTHR22748:SF4">
    <property type="entry name" value="DNA-(APURINIC OR APYRIMIDINIC SITE) ENDONUCLEASE 2"/>
    <property type="match status" value="1"/>
</dbReference>
<comment type="similarity">
    <text evidence="1">Belongs to the DNA repair enzymes AP/ExoA family.</text>
</comment>
<dbReference type="GO" id="GO:0006284">
    <property type="term" value="P:base-excision repair"/>
    <property type="evidence" value="ECO:0007669"/>
    <property type="project" value="TreeGrafter"/>
</dbReference>
<proteinExistence type="inferred from homology"/>
<feature type="binding site" evidence="6">
    <location>
        <position position="27"/>
    </location>
    <ligand>
        <name>Mg(2+)</name>
        <dbReference type="ChEBI" id="CHEBI:18420"/>
        <label>1</label>
    </ligand>
</feature>
<dbReference type="GO" id="GO:0008081">
    <property type="term" value="F:phosphoric diester hydrolase activity"/>
    <property type="evidence" value="ECO:0007669"/>
    <property type="project" value="TreeGrafter"/>
</dbReference>
<dbReference type="Pfam" id="PF03372">
    <property type="entry name" value="Exo_endo_phos"/>
    <property type="match status" value="1"/>
</dbReference>
<feature type="binding site" evidence="6">
    <location>
        <position position="174"/>
    </location>
    <ligand>
        <name>Mg(2+)</name>
        <dbReference type="ChEBI" id="CHEBI:18420"/>
        <label>1</label>
    </ligand>
</feature>
<dbReference type="GO" id="GO:0046872">
    <property type="term" value="F:metal ion binding"/>
    <property type="evidence" value="ECO:0007669"/>
    <property type="project" value="UniProtKB-KW"/>
</dbReference>
<dbReference type="GO" id="GO:0003906">
    <property type="term" value="F:DNA-(apurinic or apyrimidinic site) endonuclease activity"/>
    <property type="evidence" value="ECO:0007669"/>
    <property type="project" value="TreeGrafter"/>
</dbReference>
<evidence type="ECO:0000256" key="3">
    <source>
        <dbReference type="ARBA" id="ARBA00022801"/>
    </source>
</evidence>
<feature type="active site" evidence="5">
    <location>
        <position position="138"/>
    </location>
</feature>
<dbReference type="InterPro" id="IPR004808">
    <property type="entry name" value="AP_endonuc_1"/>
</dbReference>